<evidence type="ECO:0000313" key="11">
    <source>
        <dbReference type="Proteomes" id="UP000325529"/>
    </source>
</evidence>
<dbReference type="PANTHER" id="PTHR30151">
    <property type="entry name" value="ALKANE SULFONATE ABC TRANSPORTER-RELATED, MEMBRANE SUBUNIT"/>
    <property type="match status" value="1"/>
</dbReference>
<dbReference type="GO" id="GO:0005886">
    <property type="term" value="C:plasma membrane"/>
    <property type="evidence" value="ECO:0007669"/>
    <property type="project" value="UniProtKB-SubCell"/>
</dbReference>
<dbReference type="AlphaFoldDB" id="A0A5J6GLJ6"/>
<evidence type="ECO:0000256" key="5">
    <source>
        <dbReference type="ARBA" id="ARBA00022989"/>
    </source>
</evidence>
<evidence type="ECO:0000256" key="3">
    <source>
        <dbReference type="ARBA" id="ARBA00022475"/>
    </source>
</evidence>
<comment type="subcellular location">
    <subcellularLocation>
        <location evidence="1 7">Cell membrane</location>
        <topology evidence="1 7">Multi-pass membrane protein</topology>
    </subcellularLocation>
</comment>
<keyword evidence="4 7" id="KW-0812">Transmembrane</keyword>
<keyword evidence="2 7" id="KW-0813">Transport</keyword>
<feature type="transmembrane region" description="Helical" evidence="7">
    <location>
        <begin position="186"/>
        <end position="205"/>
    </location>
</feature>
<gene>
    <name evidence="10" type="ORF">CP970_40235</name>
</gene>
<feature type="region of interest" description="Disordered" evidence="8">
    <location>
        <begin position="1"/>
        <end position="57"/>
    </location>
</feature>
<feature type="transmembrane region" description="Helical" evidence="7">
    <location>
        <begin position="160"/>
        <end position="180"/>
    </location>
</feature>
<keyword evidence="11" id="KW-1185">Reference proteome</keyword>
<evidence type="ECO:0000313" key="10">
    <source>
        <dbReference type="EMBL" id="QEU96339.1"/>
    </source>
</evidence>
<dbReference type="KEGG" id="ska:CP970_40235"/>
<keyword evidence="5 7" id="KW-1133">Transmembrane helix</keyword>
<feature type="domain" description="ABC transmembrane type-1" evidence="9">
    <location>
        <begin position="120"/>
        <end position="300"/>
    </location>
</feature>
<dbReference type="InterPro" id="IPR035906">
    <property type="entry name" value="MetI-like_sf"/>
</dbReference>
<evidence type="ECO:0000256" key="7">
    <source>
        <dbReference type="RuleBase" id="RU363032"/>
    </source>
</evidence>
<sequence length="317" mass="33305">MSISHAPPHDSADISGISKKQDPDSGTGPASDSASVSPSKPGSTAASAPGPELEPLVPASSRRTFVPRWLRRTSGPLLLLALWQVLSSTGALTADVLASPGTIARLAGDMVADGSLPSAMGVSLRRVAVGLLFGTVVGTALALVSGLFRIGEDLVDASVQMLRTVPFVGLIPLFIIWFGIGEAPKVAIITLGVSFPLYLNVYAGIRGVDSQLIEAGEALGLSRWGLVRHVILPGALPGAMTGLRYSLGIAWLALVFAEQVNADAGIGFVMVQARDFLRTDVIVVCLIVYAFLGLIADFIVRTLERLLLQWRPTFTGR</sequence>
<keyword evidence="6 7" id="KW-0472">Membrane</keyword>
<dbReference type="GO" id="GO:0042918">
    <property type="term" value="P:alkanesulfonate transmembrane transport"/>
    <property type="evidence" value="ECO:0007669"/>
    <property type="project" value="UniProtKB-ARBA"/>
</dbReference>
<feature type="transmembrane region" description="Helical" evidence="7">
    <location>
        <begin position="127"/>
        <end position="148"/>
    </location>
</feature>
<organism evidence="10 11">
    <name type="scientific">Streptomyces kanamyceticus</name>
    <dbReference type="NCBI Taxonomy" id="1967"/>
    <lineage>
        <taxon>Bacteria</taxon>
        <taxon>Bacillati</taxon>
        <taxon>Actinomycetota</taxon>
        <taxon>Actinomycetes</taxon>
        <taxon>Kitasatosporales</taxon>
        <taxon>Streptomycetaceae</taxon>
        <taxon>Streptomyces</taxon>
    </lineage>
</organism>
<dbReference type="CDD" id="cd06261">
    <property type="entry name" value="TM_PBP2"/>
    <property type="match status" value="1"/>
</dbReference>
<evidence type="ECO:0000256" key="1">
    <source>
        <dbReference type="ARBA" id="ARBA00004651"/>
    </source>
</evidence>
<reference evidence="10 11" key="1">
    <citation type="submission" date="2017-09" db="EMBL/GenBank/DDBJ databases">
        <authorList>
            <person name="Lee N."/>
            <person name="Cho B.-K."/>
        </authorList>
    </citation>
    <scope>NUCLEOTIDE SEQUENCE [LARGE SCALE GENOMIC DNA]</scope>
    <source>
        <strain evidence="10 11">ATCC 12853</strain>
    </source>
</reference>
<evidence type="ECO:0000256" key="4">
    <source>
        <dbReference type="ARBA" id="ARBA00022692"/>
    </source>
</evidence>
<evidence type="ECO:0000259" key="9">
    <source>
        <dbReference type="PROSITE" id="PS50928"/>
    </source>
</evidence>
<evidence type="ECO:0000256" key="6">
    <source>
        <dbReference type="ARBA" id="ARBA00023136"/>
    </source>
</evidence>
<dbReference type="Proteomes" id="UP000325529">
    <property type="component" value="Chromosome"/>
</dbReference>
<proteinExistence type="inferred from homology"/>
<dbReference type="PANTHER" id="PTHR30151:SF38">
    <property type="entry name" value="ALIPHATIC SULFONATES TRANSPORT PERMEASE PROTEIN SSUC-RELATED"/>
    <property type="match status" value="1"/>
</dbReference>
<accession>A0A5J6GLJ6</accession>
<dbReference type="Pfam" id="PF00528">
    <property type="entry name" value="BPD_transp_1"/>
    <property type="match status" value="1"/>
</dbReference>
<feature type="compositionally biased region" description="Polar residues" evidence="8">
    <location>
        <begin position="28"/>
        <end position="46"/>
    </location>
</feature>
<dbReference type="FunFam" id="1.10.3720.10:FF:000003">
    <property type="entry name" value="Aliphatic sulfonate ABC transporter permease"/>
    <property type="match status" value="1"/>
</dbReference>
<dbReference type="EMBL" id="CP023699">
    <property type="protein sequence ID" value="QEU96339.1"/>
    <property type="molecule type" value="Genomic_DNA"/>
</dbReference>
<dbReference type="InterPro" id="IPR000515">
    <property type="entry name" value="MetI-like"/>
</dbReference>
<dbReference type="OrthoDB" id="9796361at2"/>
<dbReference type="Gene3D" id="1.10.3720.10">
    <property type="entry name" value="MetI-like"/>
    <property type="match status" value="1"/>
</dbReference>
<evidence type="ECO:0000256" key="8">
    <source>
        <dbReference type="SAM" id="MobiDB-lite"/>
    </source>
</evidence>
<dbReference type="PROSITE" id="PS50928">
    <property type="entry name" value="ABC_TM1"/>
    <property type="match status" value="1"/>
</dbReference>
<feature type="transmembrane region" description="Helical" evidence="7">
    <location>
        <begin position="281"/>
        <end position="300"/>
    </location>
</feature>
<feature type="transmembrane region" description="Helical" evidence="7">
    <location>
        <begin position="249"/>
        <end position="269"/>
    </location>
</feature>
<keyword evidence="3" id="KW-1003">Cell membrane</keyword>
<dbReference type="RefSeq" id="WP_055555327.1">
    <property type="nucleotide sequence ID" value="NZ_CP023699.1"/>
</dbReference>
<name>A0A5J6GLJ6_STRKN</name>
<comment type="similarity">
    <text evidence="7">Belongs to the binding-protein-dependent transport system permease family.</text>
</comment>
<protein>
    <submittedName>
        <fullName evidence="10">ABC transporter permease</fullName>
    </submittedName>
</protein>
<dbReference type="SUPFAM" id="SSF161098">
    <property type="entry name" value="MetI-like"/>
    <property type="match status" value="1"/>
</dbReference>
<evidence type="ECO:0000256" key="2">
    <source>
        <dbReference type="ARBA" id="ARBA00022448"/>
    </source>
</evidence>